<dbReference type="RefSeq" id="WP_106244406.1">
    <property type="nucleotide sequence ID" value="NZ_PVZC01000003.1"/>
</dbReference>
<reference evidence="1 2" key="1">
    <citation type="submission" date="2018-03" db="EMBL/GenBank/DDBJ databases">
        <title>Genomic Encyclopedia of Archaeal and Bacterial Type Strains, Phase II (KMG-II): from individual species to whole genera.</title>
        <authorList>
            <person name="Goeker M."/>
        </authorList>
    </citation>
    <scope>NUCLEOTIDE SEQUENCE [LARGE SCALE GENOMIC DNA]</scope>
    <source>
        <strain evidence="1 2">DSM 45601</strain>
    </source>
</reference>
<protein>
    <submittedName>
        <fullName evidence="1">Uncharacterized protein</fullName>
    </submittedName>
</protein>
<sequence>MTENRRDEHRFTTTLVFGLVRLLESHGYRRPDGVAGDLALGRTVGVLHELCETYEGRRDGFGKVVEVA</sequence>
<organism evidence="1 2">
    <name type="scientific">Allonocardiopsis opalescens</name>
    <dbReference type="NCBI Taxonomy" id="1144618"/>
    <lineage>
        <taxon>Bacteria</taxon>
        <taxon>Bacillati</taxon>
        <taxon>Actinomycetota</taxon>
        <taxon>Actinomycetes</taxon>
        <taxon>Streptosporangiales</taxon>
        <taxon>Allonocardiopsis</taxon>
    </lineage>
</organism>
<dbReference type="Proteomes" id="UP000237846">
    <property type="component" value="Unassembled WGS sequence"/>
</dbReference>
<dbReference type="EMBL" id="PVZC01000003">
    <property type="protein sequence ID" value="PRX99653.1"/>
    <property type="molecule type" value="Genomic_DNA"/>
</dbReference>
<accession>A0A2T0Q7F2</accession>
<proteinExistence type="predicted"/>
<gene>
    <name evidence="1" type="ORF">CLV72_103258</name>
</gene>
<evidence type="ECO:0000313" key="1">
    <source>
        <dbReference type="EMBL" id="PRX99653.1"/>
    </source>
</evidence>
<comment type="caution">
    <text evidence="1">The sequence shown here is derived from an EMBL/GenBank/DDBJ whole genome shotgun (WGS) entry which is preliminary data.</text>
</comment>
<dbReference type="AlphaFoldDB" id="A0A2T0Q7F2"/>
<dbReference type="OrthoDB" id="3540429at2"/>
<evidence type="ECO:0000313" key="2">
    <source>
        <dbReference type="Proteomes" id="UP000237846"/>
    </source>
</evidence>
<name>A0A2T0Q7F2_9ACTN</name>
<keyword evidence="2" id="KW-1185">Reference proteome</keyword>